<dbReference type="GO" id="GO:0046872">
    <property type="term" value="F:metal ion binding"/>
    <property type="evidence" value="ECO:0007669"/>
    <property type="project" value="UniProtKB-KW"/>
</dbReference>
<comment type="similarity">
    <text evidence="5 13">Belongs to the RNase HII family.</text>
</comment>
<evidence type="ECO:0000259" key="14">
    <source>
        <dbReference type="PROSITE" id="PS51975"/>
    </source>
</evidence>
<dbReference type="STRING" id="1798499.A3C95_00435"/>
<protein>
    <recommendedName>
        <fullName evidence="13">Ribonuclease</fullName>
        <ecNumber evidence="13">3.1.26.4</ecNumber>
    </recommendedName>
</protein>
<dbReference type="EMBL" id="MFLM01000026">
    <property type="protein sequence ID" value="OGG67740.1"/>
    <property type="molecule type" value="Genomic_DNA"/>
</dbReference>
<dbReference type="PANTHER" id="PTHR10954:SF18">
    <property type="entry name" value="RIBONUCLEASE HII"/>
    <property type="match status" value="1"/>
</dbReference>
<sequence>MRLVPKMILGVDEAGRGPLAGPVAIGVIAVPETFLIAREFPMLADSKLLSPLARARLFKLMRARMRVGDIQFCVRFTSARRIDKWGLTRAVRNTVSRGVRALAPDPSDVRIFLDGLLTAPEEYDQQTIVGGDEAVPAIALASIAAKVTRDRFMVRMAKLFPHYGFEIHKGYGTKAHRLALKKYGPSAIHRMSFLRS</sequence>
<dbReference type="GO" id="GO:0032299">
    <property type="term" value="C:ribonuclease H2 complex"/>
    <property type="evidence" value="ECO:0007669"/>
    <property type="project" value="TreeGrafter"/>
</dbReference>
<feature type="domain" description="RNase H type-2" evidence="14">
    <location>
        <begin position="6"/>
        <end position="196"/>
    </location>
</feature>
<comment type="cofactor">
    <cofactor evidence="12">
        <name>Mn(2+)</name>
        <dbReference type="ChEBI" id="CHEBI:29035"/>
    </cofactor>
    <cofactor evidence="12">
        <name>Mg(2+)</name>
        <dbReference type="ChEBI" id="CHEBI:18420"/>
    </cofactor>
    <text evidence="12">Manganese or magnesium. Binds 1 divalent metal ion per monomer in the absence of substrate. May bind a second metal ion after substrate binding.</text>
</comment>
<accession>A0A1F6E2I1</accession>
<organism evidence="15 16">
    <name type="scientific">Candidatus Kaiserbacteria bacterium RIFCSPHIGHO2_02_FULL_56_30</name>
    <dbReference type="NCBI Taxonomy" id="1798499"/>
    <lineage>
        <taxon>Bacteria</taxon>
        <taxon>Candidatus Kaiseribacteriota</taxon>
    </lineage>
</organism>
<dbReference type="PROSITE" id="PS51975">
    <property type="entry name" value="RNASE_H_2"/>
    <property type="match status" value="1"/>
</dbReference>
<dbReference type="Proteomes" id="UP000177107">
    <property type="component" value="Unassembled WGS sequence"/>
</dbReference>
<keyword evidence="10 12" id="KW-0378">Hydrolase</keyword>
<dbReference type="InterPro" id="IPR001352">
    <property type="entry name" value="RNase_HII/HIII"/>
</dbReference>
<dbReference type="Pfam" id="PF01351">
    <property type="entry name" value="RNase_HII"/>
    <property type="match status" value="1"/>
</dbReference>
<feature type="binding site" evidence="12">
    <location>
        <position position="12"/>
    </location>
    <ligand>
        <name>a divalent metal cation</name>
        <dbReference type="ChEBI" id="CHEBI:60240"/>
    </ligand>
</feature>
<evidence type="ECO:0000256" key="4">
    <source>
        <dbReference type="ARBA" id="ARBA00004496"/>
    </source>
</evidence>
<evidence type="ECO:0000256" key="8">
    <source>
        <dbReference type="ARBA" id="ARBA00022723"/>
    </source>
</evidence>
<dbReference type="GO" id="GO:0004523">
    <property type="term" value="F:RNA-DNA hybrid ribonuclease activity"/>
    <property type="evidence" value="ECO:0007669"/>
    <property type="project" value="UniProtKB-UniRule"/>
</dbReference>
<dbReference type="GO" id="GO:0005737">
    <property type="term" value="C:cytoplasm"/>
    <property type="evidence" value="ECO:0007669"/>
    <property type="project" value="UniProtKB-SubCell"/>
</dbReference>
<dbReference type="NCBIfam" id="NF000595">
    <property type="entry name" value="PRK00015.1-3"/>
    <property type="match status" value="1"/>
</dbReference>
<comment type="subcellular location">
    <subcellularLocation>
        <location evidence="4">Cytoplasm</location>
    </subcellularLocation>
</comment>
<keyword evidence="9 12" id="KW-0255">Endonuclease</keyword>
<dbReference type="CDD" id="cd07182">
    <property type="entry name" value="RNase_HII_bacteria_HII_like"/>
    <property type="match status" value="1"/>
</dbReference>
<evidence type="ECO:0000256" key="5">
    <source>
        <dbReference type="ARBA" id="ARBA00007383"/>
    </source>
</evidence>
<dbReference type="SUPFAM" id="SSF53098">
    <property type="entry name" value="Ribonuclease H-like"/>
    <property type="match status" value="1"/>
</dbReference>
<gene>
    <name evidence="15" type="ORF">A3C95_00435</name>
</gene>
<comment type="catalytic activity">
    <reaction evidence="1 12 13">
        <text>Endonucleolytic cleavage to 5'-phosphomonoester.</text>
        <dbReference type="EC" id="3.1.26.4"/>
    </reaction>
</comment>
<dbReference type="GO" id="GO:0003723">
    <property type="term" value="F:RNA binding"/>
    <property type="evidence" value="ECO:0007669"/>
    <property type="project" value="UniProtKB-UniRule"/>
</dbReference>
<evidence type="ECO:0000256" key="2">
    <source>
        <dbReference type="ARBA" id="ARBA00001946"/>
    </source>
</evidence>
<keyword evidence="7 12" id="KW-0540">Nuclease</keyword>
<keyword evidence="11" id="KW-0464">Manganese</keyword>
<evidence type="ECO:0000256" key="12">
    <source>
        <dbReference type="PROSITE-ProRule" id="PRU01319"/>
    </source>
</evidence>
<reference evidence="15 16" key="1">
    <citation type="journal article" date="2016" name="Nat. Commun.">
        <title>Thousands of microbial genomes shed light on interconnected biogeochemical processes in an aquifer system.</title>
        <authorList>
            <person name="Anantharaman K."/>
            <person name="Brown C.T."/>
            <person name="Hug L.A."/>
            <person name="Sharon I."/>
            <person name="Castelle C.J."/>
            <person name="Probst A.J."/>
            <person name="Thomas B.C."/>
            <person name="Singh A."/>
            <person name="Wilkins M.J."/>
            <person name="Karaoz U."/>
            <person name="Brodie E.L."/>
            <person name="Williams K.H."/>
            <person name="Hubbard S.S."/>
            <person name="Banfield J.F."/>
        </authorList>
    </citation>
    <scope>NUCLEOTIDE SEQUENCE [LARGE SCALE GENOMIC DNA]</scope>
</reference>
<keyword evidence="6" id="KW-0963">Cytoplasm</keyword>
<evidence type="ECO:0000256" key="6">
    <source>
        <dbReference type="ARBA" id="ARBA00022490"/>
    </source>
</evidence>
<evidence type="ECO:0000256" key="7">
    <source>
        <dbReference type="ARBA" id="ARBA00022722"/>
    </source>
</evidence>
<dbReference type="InterPro" id="IPR012337">
    <property type="entry name" value="RNaseH-like_sf"/>
</dbReference>
<keyword evidence="8 12" id="KW-0479">Metal-binding</keyword>
<dbReference type="PANTHER" id="PTHR10954">
    <property type="entry name" value="RIBONUCLEASE H2 SUBUNIT A"/>
    <property type="match status" value="1"/>
</dbReference>
<comment type="caution">
    <text evidence="15">The sequence shown here is derived from an EMBL/GenBank/DDBJ whole genome shotgun (WGS) entry which is preliminary data.</text>
</comment>
<name>A0A1F6E2I1_9BACT</name>
<evidence type="ECO:0000313" key="16">
    <source>
        <dbReference type="Proteomes" id="UP000177107"/>
    </source>
</evidence>
<evidence type="ECO:0000256" key="11">
    <source>
        <dbReference type="ARBA" id="ARBA00023211"/>
    </source>
</evidence>
<feature type="binding site" evidence="12">
    <location>
        <position position="13"/>
    </location>
    <ligand>
        <name>a divalent metal cation</name>
        <dbReference type="ChEBI" id="CHEBI:60240"/>
    </ligand>
</feature>
<evidence type="ECO:0000256" key="1">
    <source>
        <dbReference type="ARBA" id="ARBA00000077"/>
    </source>
</evidence>
<evidence type="ECO:0000256" key="13">
    <source>
        <dbReference type="RuleBase" id="RU003515"/>
    </source>
</evidence>
<feature type="binding site" evidence="12">
    <location>
        <position position="114"/>
    </location>
    <ligand>
        <name>a divalent metal cation</name>
        <dbReference type="ChEBI" id="CHEBI:60240"/>
    </ligand>
</feature>
<dbReference type="GO" id="GO:0006298">
    <property type="term" value="P:mismatch repair"/>
    <property type="evidence" value="ECO:0007669"/>
    <property type="project" value="TreeGrafter"/>
</dbReference>
<proteinExistence type="inferred from homology"/>
<dbReference type="InterPro" id="IPR022898">
    <property type="entry name" value="RNase_HII"/>
</dbReference>
<comment type="function">
    <text evidence="3 13">Endonuclease that specifically degrades the RNA of RNA-DNA hybrids.</text>
</comment>
<comment type="cofactor">
    <cofactor evidence="2">
        <name>Mg(2+)</name>
        <dbReference type="ChEBI" id="CHEBI:18420"/>
    </cofactor>
</comment>
<dbReference type="GO" id="GO:0043137">
    <property type="term" value="P:DNA replication, removal of RNA primer"/>
    <property type="evidence" value="ECO:0007669"/>
    <property type="project" value="TreeGrafter"/>
</dbReference>
<evidence type="ECO:0000256" key="3">
    <source>
        <dbReference type="ARBA" id="ARBA00004065"/>
    </source>
</evidence>
<evidence type="ECO:0000256" key="9">
    <source>
        <dbReference type="ARBA" id="ARBA00022759"/>
    </source>
</evidence>
<dbReference type="InterPro" id="IPR036397">
    <property type="entry name" value="RNaseH_sf"/>
</dbReference>
<dbReference type="InterPro" id="IPR024567">
    <property type="entry name" value="RNase_HII/HIII_dom"/>
</dbReference>
<dbReference type="EC" id="3.1.26.4" evidence="13"/>
<evidence type="ECO:0000256" key="10">
    <source>
        <dbReference type="ARBA" id="ARBA00022801"/>
    </source>
</evidence>
<dbReference type="Gene3D" id="3.30.420.10">
    <property type="entry name" value="Ribonuclease H-like superfamily/Ribonuclease H"/>
    <property type="match status" value="1"/>
</dbReference>
<evidence type="ECO:0000313" key="15">
    <source>
        <dbReference type="EMBL" id="OGG67740.1"/>
    </source>
</evidence>
<dbReference type="AlphaFoldDB" id="A0A1F6E2I1"/>